<dbReference type="EMBL" id="BMMU01000002">
    <property type="protein sequence ID" value="GGJ13692.1"/>
    <property type="molecule type" value="Genomic_DNA"/>
</dbReference>
<protein>
    <recommendedName>
        <fullName evidence="3">Leucine-rich repeat domain-containing protein</fullName>
    </recommendedName>
</protein>
<evidence type="ECO:0000313" key="1">
    <source>
        <dbReference type="EMBL" id="GGJ13692.1"/>
    </source>
</evidence>
<dbReference type="InterPro" id="IPR047722">
    <property type="entry name" value="STM4015-like"/>
</dbReference>
<dbReference type="InterPro" id="IPR032675">
    <property type="entry name" value="LRR_dom_sf"/>
</dbReference>
<evidence type="ECO:0000313" key="2">
    <source>
        <dbReference type="Proteomes" id="UP000625682"/>
    </source>
</evidence>
<evidence type="ECO:0008006" key="3">
    <source>
        <dbReference type="Google" id="ProtNLM"/>
    </source>
</evidence>
<keyword evidence="2" id="KW-1185">Reference proteome</keyword>
<dbReference type="Gene3D" id="3.80.10.10">
    <property type="entry name" value="Ribonuclease Inhibitor"/>
    <property type="match status" value="1"/>
</dbReference>
<dbReference type="AlphaFoldDB" id="A0A917KH12"/>
<comment type="caution">
    <text evidence="1">The sequence shown here is derived from an EMBL/GenBank/DDBJ whole genome shotgun (WGS) entry which is preliminary data.</text>
</comment>
<proteinExistence type="predicted"/>
<sequence>MSYVHHVERFYGLPTYTFSPQVNPENLPDPGSVAWRIQCAEIPYEADYMGRVDAYWARFTESVELEKVRALVFGHPWYDADGGLPDEPLIGLRSRLTGLEALFLGDLESEESMISTIYLGNVAPVLEAFPGLRELVLRGGEGLDFPVTGHGELRVLRVESGGLPPEAAAQIAASDLPSLERLELWLGDESYGGGTTVEHLAPLLAGAGKPALRHLGLQNSPVQDELAAALASAPVISRLTSLSLALGTLTDAGVEALLHGQPLSHLRELDLSHHFLSDAMMLRIWTELEPQGVRVNLTARQEDDGGNPEWGQEHGRYIAVAE</sequence>
<dbReference type="SUPFAM" id="SSF52047">
    <property type="entry name" value="RNI-like"/>
    <property type="match status" value="1"/>
</dbReference>
<dbReference type="NCBIfam" id="NF038076">
    <property type="entry name" value="fam_STM4015"/>
    <property type="match status" value="1"/>
</dbReference>
<reference evidence="1" key="2">
    <citation type="submission" date="2020-09" db="EMBL/GenBank/DDBJ databases">
        <authorList>
            <person name="Sun Q."/>
            <person name="Zhou Y."/>
        </authorList>
    </citation>
    <scope>NUCLEOTIDE SEQUENCE</scope>
    <source>
        <strain evidence="1">CGMCC 4.7272</strain>
    </source>
</reference>
<accession>A0A917KH12</accession>
<organism evidence="1 2">
    <name type="scientific">Streptomyces lacrimifluminis</name>
    <dbReference type="NCBI Taxonomy" id="1500077"/>
    <lineage>
        <taxon>Bacteria</taxon>
        <taxon>Bacillati</taxon>
        <taxon>Actinomycetota</taxon>
        <taxon>Actinomycetes</taxon>
        <taxon>Kitasatosporales</taxon>
        <taxon>Streptomycetaceae</taxon>
        <taxon>Streptomyces</taxon>
    </lineage>
</organism>
<reference evidence="1" key="1">
    <citation type="journal article" date="2014" name="Int. J. Syst. Evol. Microbiol.">
        <title>Complete genome sequence of Corynebacterium casei LMG S-19264T (=DSM 44701T), isolated from a smear-ripened cheese.</title>
        <authorList>
            <consortium name="US DOE Joint Genome Institute (JGI-PGF)"/>
            <person name="Walter F."/>
            <person name="Albersmeier A."/>
            <person name="Kalinowski J."/>
            <person name="Ruckert C."/>
        </authorList>
    </citation>
    <scope>NUCLEOTIDE SEQUENCE</scope>
    <source>
        <strain evidence="1">CGMCC 4.7272</strain>
    </source>
</reference>
<name>A0A917KH12_9ACTN</name>
<dbReference type="Proteomes" id="UP000625682">
    <property type="component" value="Unassembled WGS sequence"/>
</dbReference>
<gene>
    <name evidence="1" type="ORF">GCM10012282_07530</name>
</gene>